<reference evidence="6" key="1">
    <citation type="submission" date="2021-03" db="EMBL/GenBank/DDBJ databases">
        <title>Whole genome sequence of Jiella sp. CQZ9-1.</title>
        <authorList>
            <person name="Tuo L."/>
        </authorList>
    </citation>
    <scope>NUCLEOTIDE SEQUENCE</scope>
    <source>
        <strain evidence="6">CQZ9-1</strain>
    </source>
</reference>
<dbReference type="InterPro" id="IPR043129">
    <property type="entry name" value="ATPase_NBD"/>
</dbReference>
<dbReference type="InterPro" id="IPR018484">
    <property type="entry name" value="FGGY_N"/>
</dbReference>
<dbReference type="GO" id="GO:0019150">
    <property type="term" value="F:D-ribulokinase activity"/>
    <property type="evidence" value="ECO:0007669"/>
    <property type="project" value="TreeGrafter"/>
</dbReference>
<dbReference type="InterPro" id="IPR000577">
    <property type="entry name" value="Carb_kinase_FGGY"/>
</dbReference>
<dbReference type="AlphaFoldDB" id="A0A939FVT5"/>
<dbReference type="RefSeq" id="WP_207255731.1">
    <property type="nucleotide sequence ID" value="NZ_JAFMPP010000001.1"/>
</dbReference>
<accession>A0A939FVT5</accession>
<dbReference type="Gene3D" id="1.20.58.2240">
    <property type="match status" value="1"/>
</dbReference>
<evidence type="ECO:0000259" key="5">
    <source>
        <dbReference type="Pfam" id="PF02782"/>
    </source>
</evidence>
<name>A0A939FVT5_9HYPH</name>
<evidence type="ECO:0000313" key="6">
    <source>
        <dbReference type="EMBL" id="MBO0661090.1"/>
    </source>
</evidence>
<dbReference type="Pfam" id="PF02782">
    <property type="entry name" value="FGGY_C"/>
    <property type="match status" value="1"/>
</dbReference>
<protein>
    <submittedName>
        <fullName evidence="6">FGGY-family carbohydrate kinase</fullName>
    </submittedName>
</protein>
<keyword evidence="2" id="KW-0808">Transferase</keyword>
<evidence type="ECO:0000256" key="1">
    <source>
        <dbReference type="ARBA" id="ARBA00009156"/>
    </source>
</evidence>
<dbReference type="Proteomes" id="UP000664122">
    <property type="component" value="Unassembled WGS sequence"/>
</dbReference>
<dbReference type="GO" id="GO:0005737">
    <property type="term" value="C:cytoplasm"/>
    <property type="evidence" value="ECO:0007669"/>
    <property type="project" value="TreeGrafter"/>
</dbReference>
<comment type="caution">
    <text evidence="6">The sequence shown here is derived from an EMBL/GenBank/DDBJ whole genome shotgun (WGS) entry which is preliminary data.</text>
</comment>
<gene>
    <name evidence="6" type="ORF">J1C48_00750</name>
</gene>
<dbReference type="EMBL" id="JAFMPP010000001">
    <property type="protein sequence ID" value="MBO0661090.1"/>
    <property type="molecule type" value="Genomic_DNA"/>
</dbReference>
<dbReference type="NCBIfam" id="TIGR01315">
    <property type="entry name" value="5C_CHO_kinase"/>
    <property type="match status" value="1"/>
</dbReference>
<keyword evidence="3 6" id="KW-0418">Kinase</keyword>
<evidence type="ECO:0000256" key="2">
    <source>
        <dbReference type="ARBA" id="ARBA00022679"/>
    </source>
</evidence>
<dbReference type="PANTHER" id="PTHR43435:SF4">
    <property type="entry name" value="FGGY CARBOHYDRATE KINASE DOMAIN-CONTAINING PROTEIN"/>
    <property type="match status" value="1"/>
</dbReference>
<feature type="domain" description="Carbohydrate kinase FGGY N-terminal" evidence="4">
    <location>
        <begin position="5"/>
        <end position="262"/>
    </location>
</feature>
<sequence length="547" mass="57519">MAEAFLGVDVGTGSARAGLFDKGGRLLAAARREIRIWREDPNIVEQSSDDIWRAICESVRAALAAAGLAGEDVKGLGFDATCSLVVLDRAERPLTVSPSGAKERNVIVWMDHRALEQTACINATNHAVLRYVGGRISPEMQTPKLLWLKENLPQTFHAAGDFFDLADYLSFRATGSRARSACTLTCKWTYLAHERRFDADYFRTIGLGELADEGFARIGTQVVDVATPLGAGLTEAAANDLGLVAGTPVGASLIDAHAGGVGTVGGATSDHAAVDPTRELAFIMGTSSCTMTLTREPVFVDGVWGPYYGAMIPGTWLLEGGQSAYGAALDYLVTLHPAFAAAKADAANEGVSVLDLLERRAVAMAGSLEAAALLGAELIIVPEFLGNRSPEADPHARAAISGMTLAASEESLIRLFVAALCGLCYGTRQIVEANRAKGLELGTIVASGGASRSALLRQILADATGLTVTLPQTPEPVLLGSAMIGAVARGAHDDLSAAALAMCRIGAVTRPTEGPIAAFHAAKFTAYEALQRCERQTRALIEPYVKR</sequence>
<dbReference type="Gene3D" id="3.30.420.40">
    <property type="match status" value="1"/>
</dbReference>
<proteinExistence type="inferred from homology"/>
<dbReference type="PANTHER" id="PTHR43435">
    <property type="entry name" value="RIBULOKINASE"/>
    <property type="match status" value="1"/>
</dbReference>
<dbReference type="InterPro" id="IPR006003">
    <property type="entry name" value="FGGY_RbtK-like"/>
</dbReference>
<evidence type="ECO:0000259" key="4">
    <source>
        <dbReference type="Pfam" id="PF00370"/>
    </source>
</evidence>
<comment type="similarity">
    <text evidence="1">Belongs to the FGGY kinase family.</text>
</comment>
<dbReference type="PIRSF" id="PIRSF000538">
    <property type="entry name" value="GlpK"/>
    <property type="match status" value="1"/>
</dbReference>
<dbReference type="FunFam" id="3.30.420.40:FF:000101">
    <property type="entry name" value="FGGY carbohydrate kinase domain-containing protein"/>
    <property type="match status" value="1"/>
</dbReference>
<feature type="domain" description="Carbohydrate kinase FGGY C-terminal" evidence="5">
    <location>
        <begin position="281"/>
        <end position="488"/>
    </location>
</feature>
<organism evidence="6 7">
    <name type="scientific">Jiella flava</name>
    <dbReference type="NCBI Taxonomy" id="2816857"/>
    <lineage>
        <taxon>Bacteria</taxon>
        <taxon>Pseudomonadati</taxon>
        <taxon>Pseudomonadota</taxon>
        <taxon>Alphaproteobacteria</taxon>
        <taxon>Hyphomicrobiales</taxon>
        <taxon>Aurantimonadaceae</taxon>
        <taxon>Jiella</taxon>
    </lineage>
</organism>
<dbReference type="GO" id="GO:0019321">
    <property type="term" value="P:pentose metabolic process"/>
    <property type="evidence" value="ECO:0007669"/>
    <property type="project" value="TreeGrafter"/>
</dbReference>
<dbReference type="CDD" id="cd07782">
    <property type="entry name" value="ASKHA_NBD_FGGY_D-RBK"/>
    <property type="match status" value="1"/>
</dbReference>
<keyword evidence="7" id="KW-1185">Reference proteome</keyword>
<dbReference type="InterPro" id="IPR018485">
    <property type="entry name" value="FGGY_C"/>
</dbReference>
<dbReference type="Pfam" id="PF00370">
    <property type="entry name" value="FGGY_N"/>
    <property type="match status" value="1"/>
</dbReference>
<evidence type="ECO:0000313" key="7">
    <source>
        <dbReference type="Proteomes" id="UP000664122"/>
    </source>
</evidence>
<dbReference type="SUPFAM" id="SSF53067">
    <property type="entry name" value="Actin-like ATPase domain"/>
    <property type="match status" value="2"/>
</dbReference>
<evidence type="ECO:0000256" key="3">
    <source>
        <dbReference type="ARBA" id="ARBA00022777"/>
    </source>
</evidence>